<evidence type="ECO:0000313" key="4">
    <source>
        <dbReference type="Proteomes" id="UP001652542"/>
    </source>
</evidence>
<dbReference type="Pfam" id="PF00589">
    <property type="entry name" value="Phage_integrase"/>
    <property type="match status" value="1"/>
</dbReference>
<reference evidence="3 4" key="1">
    <citation type="submission" date="2022-10" db="EMBL/GenBank/DDBJ databases">
        <title>Defluviimonas sp. nov., isolated from ocean surface water.</title>
        <authorList>
            <person name="He W."/>
            <person name="Wang L."/>
            <person name="Zhang D.-F."/>
        </authorList>
    </citation>
    <scope>NUCLEOTIDE SEQUENCE [LARGE SCALE GENOMIC DNA]</scope>
    <source>
        <strain evidence="3 4">WL0002</strain>
    </source>
</reference>
<evidence type="ECO:0000256" key="1">
    <source>
        <dbReference type="ARBA" id="ARBA00023172"/>
    </source>
</evidence>
<name>A0ABT2Z8F3_9RHOB</name>
<dbReference type="InterPro" id="IPR013762">
    <property type="entry name" value="Integrase-like_cat_sf"/>
</dbReference>
<dbReference type="SUPFAM" id="SSF56349">
    <property type="entry name" value="DNA breaking-rejoining enzymes"/>
    <property type="match status" value="1"/>
</dbReference>
<dbReference type="InterPro" id="IPR011010">
    <property type="entry name" value="DNA_brk_join_enz"/>
</dbReference>
<dbReference type="InterPro" id="IPR002104">
    <property type="entry name" value="Integrase_catalytic"/>
</dbReference>
<gene>
    <name evidence="3" type="ORF">OEW28_02150</name>
</gene>
<evidence type="ECO:0000313" key="3">
    <source>
        <dbReference type="EMBL" id="MCV2867424.1"/>
    </source>
</evidence>
<organism evidence="3 4">
    <name type="scientific">Albidovulum marisflavi</name>
    <dbReference type="NCBI Taxonomy" id="2984159"/>
    <lineage>
        <taxon>Bacteria</taxon>
        <taxon>Pseudomonadati</taxon>
        <taxon>Pseudomonadota</taxon>
        <taxon>Alphaproteobacteria</taxon>
        <taxon>Rhodobacterales</taxon>
        <taxon>Paracoccaceae</taxon>
        <taxon>Albidovulum</taxon>
    </lineage>
</organism>
<dbReference type="RefSeq" id="WP_263733074.1">
    <property type="nucleotide sequence ID" value="NZ_JAOWKY010000001.1"/>
</dbReference>
<keyword evidence="1" id="KW-0233">DNA recombination</keyword>
<dbReference type="Proteomes" id="UP001652542">
    <property type="component" value="Unassembled WGS sequence"/>
</dbReference>
<sequence length="346" mass="38671">MSLVLPLDAWPSADRNMWAALQAKGGPLDDCGGLAHVRETTIISLQPRYGRWLRWIEANAPEALALAPVERATLPRLQAWLRDLASIRPMTRLAFVQGVVRILRAVDPDGDWHSHLRLIGALKREAGNGDPARKRGRILSSKILLEIGLRHAGSFADEATTPLSRMLRRRDGAMVALLSLMPMRRRSFCELRLGHSIFVSEREIFISLAEEMTKTGVAWEAVVPQQVEPLLRRYIGEVRPKLMSRGDQDHDILWVGKKGEIIGMNYVGKLVGDVTLEHAGKRIPPHFFRDAAATTLARESPEAARLIRPVLAHSGFRTAERHYIHAQTIEAGRDYAALVKRLKGGE</sequence>
<dbReference type="PROSITE" id="PS51898">
    <property type="entry name" value="TYR_RECOMBINASE"/>
    <property type="match status" value="1"/>
</dbReference>
<feature type="domain" description="Tyr recombinase" evidence="2">
    <location>
        <begin position="138"/>
        <end position="337"/>
    </location>
</feature>
<dbReference type="Gene3D" id="1.10.443.10">
    <property type="entry name" value="Intergrase catalytic core"/>
    <property type="match status" value="1"/>
</dbReference>
<comment type="caution">
    <text evidence="3">The sequence shown here is derived from an EMBL/GenBank/DDBJ whole genome shotgun (WGS) entry which is preliminary data.</text>
</comment>
<keyword evidence="4" id="KW-1185">Reference proteome</keyword>
<evidence type="ECO:0000259" key="2">
    <source>
        <dbReference type="PROSITE" id="PS51898"/>
    </source>
</evidence>
<protein>
    <submittedName>
        <fullName evidence="3">Site-specific integrase</fullName>
    </submittedName>
</protein>
<proteinExistence type="predicted"/>
<accession>A0ABT2Z8F3</accession>
<dbReference type="EMBL" id="JAOWKY010000001">
    <property type="protein sequence ID" value="MCV2867424.1"/>
    <property type="molecule type" value="Genomic_DNA"/>
</dbReference>